<evidence type="ECO:0000313" key="1">
    <source>
        <dbReference type="EMBL" id="RNL81508.1"/>
    </source>
</evidence>
<dbReference type="SUPFAM" id="SSF46689">
    <property type="entry name" value="Homeodomain-like"/>
    <property type="match status" value="1"/>
</dbReference>
<protein>
    <submittedName>
        <fullName evidence="1">TetR/AcrR family transcriptional regulator</fullName>
    </submittedName>
</protein>
<accession>A0A3N0E0X6</accession>
<evidence type="ECO:0000313" key="2">
    <source>
        <dbReference type="Proteomes" id="UP000277094"/>
    </source>
</evidence>
<dbReference type="Proteomes" id="UP000277094">
    <property type="component" value="Unassembled WGS sequence"/>
</dbReference>
<reference evidence="1 2" key="1">
    <citation type="submission" date="2018-11" db="EMBL/GenBank/DDBJ databases">
        <authorList>
            <person name="Li F."/>
        </authorList>
    </citation>
    <scope>NUCLEOTIDE SEQUENCE [LARGE SCALE GENOMIC DNA]</scope>
    <source>
        <strain evidence="1 2">KIS18-7</strain>
    </source>
</reference>
<dbReference type="AlphaFoldDB" id="A0A3N0E0X6"/>
<dbReference type="OrthoDB" id="4726108at2"/>
<proteinExistence type="predicted"/>
<keyword evidence="2" id="KW-1185">Reference proteome</keyword>
<dbReference type="Gene3D" id="1.10.357.10">
    <property type="entry name" value="Tetracycline Repressor, domain 2"/>
    <property type="match status" value="1"/>
</dbReference>
<comment type="caution">
    <text evidence="1">The sequence shown here is derived from an EMBL/GenBank/DDBJ whole genome shotgun (WGS) entry which is preliminary data.</text>
</comment>
<name>A0A3N0E0X6_9ACTN</name>
<sequence length="188" mass="20031">MLRAGEQRFARDGVAGAKLSAVVRDAGQRNDSAVGYHFGSRQGLLTAIVAKHMGAMEAQREVPGADDDLVEVVRLIVAPTAALLATEDGRDFLRIIEQLAGWSGVGTGHPNEVLSGTVIGAQLERLHALIEPRLGTTIARERGALLVTFLTAALAERARARENGTRQRLGHERFVDHLVNVLSGGLSA</sequence>
<organism evidence="1 2">
    <name type="scientific">Nocardioides marmorisolisilvae</name>
    <dbReference type="NCBI Taxonomy" id="1542737"/>
    <lineage>
        <taxon>Bacteria</taxon>
        <taxon>Bacillati</taxon>
        <taxon>Actinomycetota</taxon>
        <taxon>Actinomycetes</taxon>
        <taxon>Propionibacteriales</taxon>
        <taxon>Nocardioidaceae</taxon>
        <taxon>Nocardioides</taxon>
    </lineage>
</organism>
<gene>
    <name evidence="1" type="ORF">EFL95_03090</name>
</gene>
<dbReference type="EMBL" id="RJSG01000001">
    <property type="protein sequence ID" value="RNL81508.1"/>
    <property type="molecule type" value="Genomic_DNA"/>
</dbReference>
<dbReference type="InterPro" id="IPR009057">
    <property type="entry name" value="Homeodomain-like_sf"/>
</dbReference>